<proteinExistence type="predicted"/>
<organism evidence="1 2">
    <name type="scientific">Corallococcus caeni</name>
    <dbReference type="NCBI Taxonomy" id="3082388"/>
    <lineage>
        <taxon>Bacteria</taxon>
        <taxon>Pseudomonadati</taxon>
        <taxon>Myxococcota</taxon>
        <taxon>Myxococcia</taxon>
        <taxon>Myxococcales</taxon>
        <taxon>Cystobacterineae</taxon>
        <taxon>Myxococcaceae</taxon>
        <taxon>Corallococcus</taxon>
    </lineage>
</organism>
<evidence type="ECO:0000313" key="1">
    <source>
        <dbReference type="EMBL" id="GMU05543.1"/>
    </source>
</evidence>
<sequence length="162" mass="16805">MRQGWGRWLFAGGLLGGLVLGGSACQSRDGAAVAESGMVPALAVFQPRSEALPDEGTGGSGSGSVAEAVAEAAPDFYGTVTLSGTRGFTVRDDDGVERPFEVAPSTRILRDGKRVARAQLRPGVLVHTTYGERLGTWVATDVEIYSGTPSRDLTAAAAPVKR</sequence>
<name>A0ABQ6QNC9_9BACT</name>
<evidence type="ECO:0000313" key="2">
    <source>
        <dbReference type="Proteomes" id="UP001342631"/>
    </source>
</evidence>
<comment type="caution">
    <text evidence="1">The sequence shown here is derived from an EMBL/GenBank/DDBJ whole genome shotgun (WGS) entry which is preliminary data.</text>
</comment>
<keyword evidence="2" id="KW-1185">Reference proteome</keyword>
<dbReference type="RefSeq" id="WP_338276341.1">
    <property type="nucleotide sequence ID" value="NZ_BTTX01000002.1"/>
</dbReference>
<dbReference type="EMBL" id="BTTX01000002">
    <property type="protein sequence ID" value="GMU05543.1"/>
    <property type="molecule type" value="Genomic_DNA"/>
</dbReference>
<reference evidence="1 2" key="1">
    <citation type="journal article" date="2024" name="Arch. Microbiol.">
        <title>Corallococcus caeni sp. nov., a novel myxobacterium isolated from activated sludge.</title>
        <authorList>
            <person name="Tomita S."/>
            <person name="Nakai R."/>
            <person name="Kuroda K."/>
            <person name="Kurashita H."/>
            <person name="Hatamoto M."/>
            <person name="Yamaguchi T."/>
            <person name="Narihiro T."/>
        </authorList>
    </citation>
    <scope>NUCLEOTIDE SEQUENCE [LARGE SCALE GENOMIC DNA]</scope>
    <source>
        <strain evidence="1 2">NO1</strain>
    </source>
</reference>
<evidence type="ECO:0008006" key="3">
    <source>
        <dbReference type="Google" id="ProtNLM"/>
    </source>
</evidence>
<gene>
    <name evidence="1" type="ORF">ASNO1_17960</name>
</gene>
<dbReference type="PROSITE" id="PS51257">
    <property type="entry name" value="PROKAR_LIPOPROTEIN"/>
    <property type="match status" value="1"/>
</dbReference>
<accession>A0ABQ6QNC9</accession>
<dbReference type="Proteomes" id="UP001342631">
    <property type="component" value="Unassembled WGS sequence"/>
</dbReference>
<protein>
    <recommendedName>
        <fullName evidence="3">Lipoprotein</fullName>
    </recommendedName>
</protein>